<dbReference type="AlphaFoldDB" id="A0AAN5C4P8"/>
<evidence type="ECO:0000256" key="1">
    <source>
        <dbReference type="ARBA" id="ARBA00004123"/>
    </source>
</evidence>
<reference evidence="11" key="1">
    <citation type="submission" date="2022-10" db="EMBL/GenBank/DDBJ databases">
        <title>Genome assembly of Pristionchus species.</title>
        <authorList>
            <person name="Yoshida K."/>
            <person name="Sommer R.J."/>
        </authorList>
    </citation>
    <scope>NUCLEOTIDE SEQUENCE [LARGE SCALE GENOMIC DNA]</scope>
    <source>
        <strain evidence="11">RS5460</strain>
    </source>
</reference>
<evidence type="ECO:0000256" key="7">
    <source>
        <dbReference type="ARBA" id="ARBA00023242"/>
    </source>
</evidence>
<dbReference type="InterPro" id="IPR000647">
    <property type="entry name" value="CTF/NFI"/>
</dbReference>
<feature type="region of interest" description="Disordered" evidence="8">
    <location>
        <begin position="628"/>
        <end position="649"/>
    </location>
</feature>
<keyword evidence="4" id="KW-0238">DNA-binding</keyword>
<evidence type="ECO:0000313" key="10">
    <source>
        <dbReference type="EMBL" id="GMR37218.1"/>
    </source>
</evidence>
<dbReference type="Gene3D" id="3.90.520.10">
    <property type="entry name" value="SMAD MH1 domain"/>
    <property type="match status" value="1"/>
</dbReference>
<dbReference type="InterPro" id="IPR003619">
    <property type="entry name" value="MAD_homology1_Dwarfin-type"/>
</dbReference>
<feature type="region of interest" description="Disordered" evidence="8">
    <location>
        <begin position="385"/>
        <end position="416"/>
    </location>
</feature>
<dbReference type="GO" id="GO:0045893">
    <property type="term" value="P:positive regulation of DNA-templated transcription"/>
    <property type="evidence" value="ECO:0007669"/>
    <property type="project" value="UniProtKB-ARBA"/>
</dbReference>
<feature type="compositionally biased region" description="Gly residues" evidence="8">
    <location>
        <begin position="277"/>
        <end position="286"/>
    </location>
</feature>
<feature type="compositionally biased region" description="Low complexity" evidence="8">
    <location>
        <begin position="786"/>
        <end position="811"/>
    </location>
</feature>
<dbReference type="SMART" id="SM00523">
    <property type="entry name" value="DWA"/>
    <property type="match status" value="1"/>
</dbReference>
<evidence type="ECO:0000259" key="9">
    <source>
        <dbReference type="PROSITE" id="PS51080"/>
    </source>
</evidence>
<keyword evidence="2" id="KW-0235">DNA replication</keyword>
<dbReference type="Pfam" id="PF10524">
    <property type="entry name" value="NfI_DNAbd_pre-N"/>
    <property type="match status" value="1"/>
</dbReference>
<accession>A0AAN5C4P8</accession>
<feature type="region of interest" description="Disordered" evidence="8">
    <location>
        <begin position="273"/>
        <end position="298"/>
    </location>
</feature>
<dbReference type="InterPro" id="IPR019548">
    <property type="entry name" value="CTF/NFI_DNA-bd_N"/>
</dbReference>
<dbReference type="PROSITE" id="PS51080">
    <property type="entry name" value="CTF_NFI_2"/>
    <property type="match status" value="1"/>
</dbReference>
<comment type="subcellular location">
    <subcellularLocation>
        <location evidence="1">Nucleus</location>
    </subcellularLocation>
</comment>
<evidence type="ECO:0000256" key="8">
    <source>
        <dbReference type="SAM" id="MobiDB-lite"/>
    </source>
</evidence>
<dbReference type="GO" id="GO:0006260">
    <property type="term" value="P:DNA replication"/>
    <property type="evidence" value="ECO:0007669"/>
    <property type="project" value="UniProtKB-KW"/>
</dbReference>
<feature type="non-terminal residue" evidence="10">
    <location>
        <position position="1"/>
    </location>
</feature>
<dbReference type="GO" id="GO:0051239">
    <property type="term" value="P:regulation of multicellular organismal process"/>
    <property type="evidence" value="ECO:0007669"/>
    <property type="project" value="UniProtKB-ARBA"/>
</dbReference>
<name>A0AAN5C4P8_9BILA</name>
<dbReference type="GO" id="GO:0000981">
    <property type="term" value="F:DNA-binding transcription factor activity, RNA polymerase II-specific"/>
    <property type="evidence" value="ECO:0007669"/>
    <property type="project" value="TreeGrafter"/>
</dbReference>
<feature type="compositionally biased region" description="Polar residues" evidence="8">
    <location>
        <begin position="770"/>
        <end position="779"/>
    </location>
</feature>
<dbReference type="PANTHER" id="PTHR11492:SF8">
    <property type="entry name" value="NUCLEAR FACTOR I, ISOFORM B"/>
    <property type="match status" value="1"/>
</dbReference>
<keyword evidence="11" id="KW-1185">Reference proteome</keyword>
<evidence type="ECO:0000313" key="11">
    <source>
        <dbReference type="Proteomes" id="UP001328107"/>
    </source>
</evidence>
<evidence type="ECO:0000256" key="4">
    <source>
        <dbReference type="ARBA" id="ARBA00023125"/>
    </source>
</evidence>
<sequence length="811" mass="87643">IEVDVGGVDDRVSPSSMGGTLNISNDWAYSSTNSPQGMDEEMHPFVEEILPYVKDFAFIWFNLQALKRKYYKRHNSRISIEEERTLRIELEAERVDVKQKWAARLLSKLRKDIRPSDRDLFVAAIKGQGAGVCVVSNPDQKGKIRRIDCLRQADKVWRLDLVMVILFKGIPLESTDGERLQKCRECSHSDLCINPYHVSITVRELDLFLANYIHTENREVLKAPPPSHSASDDGKGFNVADADEEETFNGMDGRGIWGTGVFSAYEMKSLTRKTLNEGGGDGNGVGEEGDEQRMQRGRRIASEDSWINRGLIGNSSTPRTINVRMGKNGGGQRDTPSSLRDEDVDVEEEVEVEENYEQEVVEVDVLDDEDLVMKGGDTIVVPISATPSTPASATPSTSAASAAGGISRRVQQKAADRAAIDGHHVKHDYHHYSDAHRPQSQSPSMRPMQQGGVASNGRTLTTQTGTPVHLVMNRMSSQGGTPLMLKPVRKRYHDEMGEEEASRDSSSLDKRMYLDEQSGSSSSAGTSAAGRQSGTGEMHSDQTAWSPDKFARLAPRMVPMMAGGTVLAGRPVQRRLVVNNGSMQHRVVVVDSRQMASFKQQPHSQHILLRHPQHSAARPVLAAAPSLAAGEGSGIPSQRNPSSAATATSATHKMLGWGLRHARTEDAPMVAVYNRLRQLIPPPNGMVGGAESATPWTTISDASSGLVSSALPAPSFSTSLLAQCGGNVPKSEKSSPIQSPLKSLPSSSMGQSGGGEGSMSLMVNEKSSKESPSTMSHLTVSVAGNGPSTPSPSLTPSLTGPLPTLLLPPLL</sequence>
<feature type="compositionally biased region" description="Polar residues" evidence="8">
    <location>
        <begin position="452"/>
        <end position="462"/>
    </location>
</feature>
<feature type="compositionally biased region" description="Low complexity" evidence="8">
    <location>
        <begin position="517"/>
        <end position="536"/>
    </location>
</feature>
<feature type="region of interest" description="Disordered" evidence="8">
    <location>
        <begin position="313"/>
        <end position="344"/>
    </location>
</feature>
<evidence type="ECO:0000256" key="6">
    <source>
        <dbReference type="ARBA" id="ARBA00023163"/>
    </source>
</evidence>
<dbReference type="InterPro" id="IPR020604">
    <property type="entry name" value="CTF/NFI_DNA-bd-dom"/>
</dbReference>
<comment type="caution">
    <text evidence="10">The sequence shown here is derived from an EMBL/GenBank/DDBJ whole genome shotgun (WGS) entry which is preliminary data.</text>
</comment>
<dbReference type="Pfam" id="PF03165">
    <property type="entry name" value="MH1"/>
    <property type="match status" value="1"/>
</dbReference>
<proteinExistence type="predicted"/>
<keyword evidence="3" id="KW-0805">Transcription regulation</keyword>
<dbReference type="EMBL" id="BTRK01000002">
    <property type="protein sequence ID" value="GMR37218.1"/>
    <property type="molecule type" value="Genomic_DNA"/>
</dbReference>
<feature type="region of interest" description="Disordered" evidence="8">
    <location>
        <begin position="515"/>
        <end position="544"/>
    </location>
</feature>
<feature type="region of interest" description="Disordered" evidence="8">
    <location>
        <begin position="431"/>
        <end position="462"/>
    </location>
</feature>
<evidence type="ECO:0000256" key="3">
    <source>
        <dbReference type="ARBA" id="ARBA00023015"/>
    </source>
</evidence>
<feature type="compositionally biased region" description="Low complexity" evidence="8">
    <location>
        <begin position="385"/>
        <end position="407"/>
    </location>
</feature>
<dbReference type="Proteomes" id="UP001328107">
    <property type="component" value="Unassembled WGS sequence"/>
</dbReference>
<dbReference type="GO" id="GO:0000978">
    <property type="term" value="F:RNA polymerase II cis-regulatory region sequence-specific DNA binding"/>
    <property type="evidence" value="ECO:0007669"/>
    <property type="project" value="TreeGrafter"/>
</dbReference>
<organism evidence="10 11">
    <name type="scientific">Pristionchus mayeri</name>
    <dbReference type="NCBI Taxonomy" id="1317129"/>
    <lineage>
        <taxon>Eukaryota</taxon>
        <taxon>Metazoa</taxon>
        <taxon>Ecdysozoa</taxon>
        <taxon>Nematoda</taxon>
        <taxon>Chromadorea</taxon>
        <taxon>Rhabditida</taxon>
        <taxon>Rhabditina</taxon>
        <taxon>Diplogasteromorpha</taxon>
        <taxon>Diplogasteroidea</taxon>
        <taxon>Neodiplogasteridae</taxon>
        <taxon>Pristionchus</taxon>
    </lineage>
</organism>
<protein>
    <recommendedName>
        <fullName evidence="9">CTF/NF-I domain-containing protein</fullName>
    </recommendedName>
</protein>
<feature type="compositionally biased region" description="Low complexity" evidence="8">
    <location>
        <begin position="438"/>
        <end position="450"/>
    </location>
</feature>
<dbReference type="GO" id="GO:0005634">
    <property type="term" value="C:nucleus"/>
    <property type="evidence" value="ECO:0007669"/>
    <property type="project" value="UniProtKB-SubCell"/>
</dbReference>
<evidence type="ECO:0000256" key="2">
    <source>
        <dbReference type="ARBA" id="ARBA00022705"/>
    </source>
</evidence>
<keyword evidence="6" id="KW-0804">Transcription</keyword>
<feature type="non-terminal residue" evidence="10">
    <location>
        <position position="811"/>
    </location>
</feature>
<feature type="domain" description="CTF/NF-I" evidence="9">
    <location>
        <begin position="31"/>
        <end position="224"/>
    </location>
</feature>
<feature type="region of interest" description="Disordered" evidence="8">
    <location>
        <begin position="725"/>
        <end position="811"/>
    </location>
</feature>
<dbReference type="SUPFAM" id="SSF56366">
    <property type="entry name" value="SMAD MH1 domain"/>
    <property type="match status" value="1"/>
</dbReference>
<gene>
    <name evidence="10" type="ORF">PMAYCL1PPCAC_07413</name>
</gene>
<dbReference type="PANTHER" id="PTHR11492">
    <property type="entry name" value="NUCLEAR FACTOR I"/>
    <property type="match status" value="1"/>
</dbReference>
<keyword evidence="5" id="KW-0010">Activator</keyword>
<evidence type="ECO:0000256" key="5">
    <source>
        <dbReference type="ARBA" id="ARBA00023159"/>
    </source>
</evidence>
<dbReference type="InterPro" id="IPR036578">
    <property type="entry name" value="SMAD_MH1_sf"/>
</dbReference>
<keyword evidence="7" id="KW-0539">Nucleus</keyword>
<feature type="compositionally biased region" description="Low complexity" evidence="8">
    <location>
        <begin position="741"/>
        <end position="750"/>
    </location>
</feature>